<dbReference type="InterPro" id="IPR036390">
    <property type="entry name" value="WH_DNA-bd_sf"/>
</dbReference>
<evidence type="ECO:0000313" key="6">
    <source>
        <dbReference type="Proteomes" id="UP000239430"/>
    </source>
</evidence>
<keyword evidence="1" id="KW-0805">Transcription regulation</keyword>
<dbReference type="Pfam" id="PF00392">
    <property type="entry name" value="GntR"/>
    <property type="match status" value="1"/>
</dbReference>
<dbReference type="InterPro" id="IPR000524">
    <property type="entry name" value="Tscrpt_reg_HTH_GntR"/>
</dbReference>
<dbReference type="PANTHER" id="PTHR43537">
    <property type="entry name" value="TRANSCRIPTIONAL REGULATOR, GNTR FAMILY"/>
    <property type="match status" value="1"/>
</dbReference>
<feature type="domain" description="HTH gntR-type" evidence="4">
    <location>
        <begin position="13"/>
        <end position="80"/>
    </location>
</feature>
<dbReference type="PROSITE" id="PS50949">
    <property type="entry name" value="HTH_GNTR"/>
    <property type="match status" value="1"/>
</dbReference>
<evidence type="ECO:0000259" key="4">
    <source>
        <dbReference type="PROSITE" id="PS50949"/>
    </source>
</evidence>
<reference evidence="5 6" key="1">
    <citation type="submission" date="2018-03" db="EMBL/GenBank/DDBJ databases">
        <title>Genome sequence of Moorella stamsii DSM 26217.</title>
        <authorList>
            <person name="Poehlein A."/>
            <person name="Daniel R."/>
        </authorList>
    </citation>
    <scope>NUCLEOTIDE SEQUENCE [LARGE SCALE GENOMIC DNA]</scope>
    <source>
        <strain evidence="6">DSM 26217</strain>
    </source>
</reference>
<protein>
    <submittedName>
        <fullName evidence="5">HTH-type transcriptional regulator YdfH</fullName>
    </submittedName>
</protein>
<dbReference type="CDD" id="cd07377">
    <property type="entry name" value="WHTH_GntR"/>
    <property type="match status" value="1"/>
</dbReference>
<dbReference type="PRINTS" id="PR00033">
    <property type="entry name" value="HTHASNC"/>
</dbReference>
<dbReference type="InterPro" id="IPR036388">
    <property type="entry name" value="WH-like_DNA-bd_sf"/>
</dbReference>
<keyword evidence="3" id="KW-0804">Transcription</keyword>
<organism evidence="5 6">
    <name type="scientific">Neomoorella stamsii</name>
    <dbReference type="NCBI Taxonomy" id="1266720"/>
    <lineage>
        <taxon>Bacteria</taxon>
        <taxon>Bacillati</taxon>
        <taxon>Bacillota</taxon>
        <taxon>Clostridia</taxon>
        <taxon>Neomoorellales</taxon>
        <taxon>Neomoorellaceae</taxon>
        <taxon>Neomoorella</taxon>
    </lineage>
</organism>
<dbReference type="SMART" id="SM00345">
    <property type="entry name" value="HTH_GNTR"/>
    <property type="match status" value="1"/>
</dbReference>
<dbReference type="EMBL" id="PVXL01000040">
    <property type="protein sequence ID" value="PRR73459.1"/>
    <property type="molecule type" value="Genomic_DNA"/>
</dbReference>
<dbReference type="SUPFAM" id="SSF46785">
    <property type="entry name" value="Winged helix' DNA-binding domain"/>
    <property type="match status" value="1"/>
</dbReference>
<dbReference type="Gene3D" id="1.10.10.10">
    <property type="entry name" value="Winged helix-like DNA-binding domain superfamily/Winged helix DNA-binding domain"/>
    <property type="match status" value="1"/>
</dbReference>
<comment type="caution">
    <text evidence="5">The sequence shown here is derived from an EMBL/GenBank/DDBJ whole genome shotgun (WGS) entry which is preliminary data.</text>
</comment>
<gene>
    <name evidence="5" type="primary">ydfH_3</name>
    <name evidence="5" type="ORF">MOST_13070</name>
</gene>
<dbReference type="Proteomes" id="UP000239430">
    <property type="component" value="Unassembled WGS sequence"/>
</dbReference>
<name>A0A9X7J4D0_9FIRM</name>
<dbReference type="GO" id="GO:0043565">
    <property type="term" value="F:sequence-specific DNA binding"/>
    <property type="evidence" value="ECO:0007669"/>
    <property type="project" value="InterPro"/>
</dbReference>
<dbReference type="SUPFAM" id="SSF48008">
    <property type="entry name" value="GntR ligand-binding domain-like"/>
    <property type="match status" value="1"/>
</dbReference>
<dbReference type="RefSeq" id="WP_161952812.1">
    <property type="nucleotide sequence ID" value="NZ_PVXL01000040.1"/>
</dbReference>
<dbReference type="InterPro" id="IPR008920">
    <property type="entry name" value="TF_FadR/GntR_C"/>
</dbReference>
<sequence>MSEIQVQLESQKRPLRYTVYHYLKECILDGCYQKGDRLTEAEIAKELKISRTPVREALRKLEQEGLVSYELGKGIVVIYLGAKDMLEIYSIMVALEGMAARLAAENISSNELEKMEMMLDEMQAAIDNNNLAKYQKAHREFNETLFASTKNKHLLGLLKRYQDYIVRTESITWHKKRDRLMQEHSAILNAIKDRDKEKAETLMRKHVEHSRQVYLAGINDDEA</sequence>
<accession>A0A9X7J4D0</accession>
<dbReference type="InterPro" id="IPR000485">
    <property type="entry name" value="AsnC-type_HTH_dom"/>
</dbReference>
<dbReference type="Gene3D" id="1.20.120.530">
    <property type="entry name" value="GntR ligand-binding domain-like"/>
    <property type="match status" value="1"/>
</dbReference>
<proteinExistence type="predicted"/>
<evidence type="ECO:0000256" key="2">
    <source>
        <dbReference type="ARBA" id="ARBA00023125"/>
    </source>
</evidence>
<evidence type="ECO:0000313" key="5">
    <source>
        <dbReference type="EMBL" id="PRR73459.1"/>
    </source>
</evidence>
<dbReference type="Pfam" id="PF07729">
    <property type="entry name" value="FCD"/>
    <property type="match status" value="1"/>
</dbReference>
<dbReference type="PANTHER" id="PTHR43537:SF24">
    <property type="entry name" value="GLUCONATE OPERON TRANSCRIPTIONAL REPRESSOR"/>
    <property type="match status" value="1"/>
</dbReference>
<dbReference type="GO" id="GO:0003700">
    <property type="term" value="F:DNA-binding transcription factor activity"/>
    <property type="evidence" value="ECO:0007669"/>
    <property type="project" value="InterPro"/>
</dbReference>
<keyword evidence="6" id="KW-1185">Reference proteome</keyword>
<evidence type="ECO:0000256" key="1">
    <source>
        <dbReference type="ARBA" id="ARBA00023015"/>
    </source>
</evidence>
<dbReference type="PRINTS" id="PR00035">
    <property type="entry name" value="HTHGNTR"/>
</dbReference>
<dbReference type="SMART" id="SM00895">
    <property type="entry name" value="FCD"/>
    <property type="match status" value="1"/>
</dbReference>
<keyword evidence="2" id="KW-0238">DNA-binding</keyword>
<dbReference type="InterPro" id="IPR011711">
    <property type="entry name" value="GntR_C"/>
</dbReference>
<evidence type="ECO:0000256" key="3">
    <source>
        <dbReference type="ARBA" id="ARBA00023163"/>
    </source>
</evidence>
<dbReference type="AlphaFoldDB" id="A0A9X7J4D0"/>